<evidence type="ECO:0000313" key="2">
    <source>
        <dbReference type="Proteomes" id="UP000886818"/>
    </source>
</evidence>
<dbReference type="RefSeq" id="WP_218282069.1">
    <property type="nucleotide sequence ID" value="NZ_CP078093.1"/>
</dbReference>
<reference evidence="1" key="1">
    <citation type="submission" date="2021-07" db="EMBL/GenBank/DDBJ databases">
        <title>Complete genome sequence of Crassaminicella sp. 143-21, isolated from a deep-sea hydrothermal vent.</title>
        <authorList>
            <person name="Li X."/>
        </authorList>
    </citation>
    <scope>NUCLEOTIDE SEQUENCE</scope>
    <source>
        <strain evidence="1">143-21</strain>
    </source>
</reference>
<gene>
    <name evidence="1" type="ORF">KVH43_08185</name>
</gene>
<keyword evidence="2" id="KW-1185">Reference proteome</keyword>
<sequence>MTEKSSINLVVCSTLNQITNYLTIIKYRPKKIFNITFHKDILPKFNINIKPHKWDKQLKETIGDEYIFEEDIKLSNIYDLGDIKEKLKEKIIDKLPDEEVIYWNVTGGQRTIALAISELIREKNRKKDRVIYIEGNTEKLIYNNYKGELINYEDISYKASLLNFDKALSLVGFKCNSTKIKSTMILKKEGVSTENEKQAEYSFYKALYKIVKLQEKRCRRKYKISFDGKEYNDCFRNLLLKINTFESGEKRQMFAKELFNILVKEHKELKDTKYFTKDIEEIKKSYPAGYIFEKLTAYKIYEIIKNNHKIIGMETSLKIYFNDEEKPNHIIDELDIVLLTDTGKIINFECKSGGMKGDNAKSHKYTTYRLSGVFGMPILLSPLYYKETLDDFKNEDEILKNQLQAFRAAKAAELEVFTIDKIEEGLKKLGYSRNS</sequence>
<dbReference type="Proteomes" id="UP000886818">
    <property type="component" value="Chromosome"/>
</dbReference>
<organism evidence="1 2">
    <name type="scientific">Crassaminicella indica</name>
    <dbReference type="NCBI Taxonomy" id="2855394"/>
    <lineage>
        <taxon>Bacteria</taxon>
        <taxon>Bacillati</taxon>
        <taxon>Bacillota</taxon>
        <taxon>Clostridia</taxon>
        <taxon>Eubacteriales</taxon>
        <taxon>Clostridiaceae</taxon>
        <taxon>Crassaminicella</taxon>
    </lineage>
</organism>
<dbReference type="EMBL" id="CP078093">
    <property type="protein sequence ID" value="QXM05370.1"/>
    <property type="molecule type" value="Genomic_DNA"/>
</dbReference>
<name>A0ABX8R8K8_9CLOT</name>
<proteinExistence type="predicted"/>
<protein>
    <submittedName>
        <fullName evidence="1">DUF1887 family protein</fullName>
    </submittedName>
</protein>
<accession>A0ABX8R8K8</accession>
<evidence type="ECO:0000313" key="1">
    <source>
        <dbReference type="EMBL" id="QXM05370.1"/>
    </source>
</evidence>